<reference evidence="1 2" key="1">
    <citation type="journal article" date="2019" name="Appl. Microbiol. Biotechnol.">
        <title>Genome sequence of Isaria javanica and comparative genome analysis insights into family S53 peptidase evolution in fungal entomopathogens.</title>
        <authorList>
            <person name="Lin R."/>
            <person name="Zhang X."/>
            <person name="Xin B."/>
            <person name="Zou M."/>
            <person name="Gao Y."/>
            <person name="Qin F."/>
            <person name="Hu Q."/>
            <person name="Xie B."/>
            <person name="Cheng X."/>
        </authorList>
    </citation>
    <scope>NUCLEOTIDE SEQUENCE [LARGE SCALE GENOMIC DNA]</scope>
    <source>
        <strain evidence="1 2">IJ1G</strain>
    </source>
</reference>
<comment type="caution">
    <text evidence="1">The sequence shown here is derived from an EMBL/GenBank/DDBJ whole genome shotgun (WGS) entry which is preliminary data.</text>
</comment>
<accession>A0A545UMW9</accession>
<proteinExistence type="predicted"/>
<gene>
    <name evidence="1" type="ORF">IF1G_10552</name>
</gene>
<dbReference type="AlphaFoldDB" id="A0A545UMW9"/>
<dbReference type="EMBL" id="SPUK01000023">
    <property type="protein sequence ID" value="TQV90809.1"/>
    <property type="molecule type" value="Genomic_DNA"/>
</dbReference>
<name>A0A545UMW9_9HYPO</name>
<evidence type="ECO:0000313" key="1">
    <source>
        <dbReference type="EMBL" id="TQV90809.1"/>
    </source>
</evidence>
<evidence type="ECO:0000313" key="2">
    <source>
        <dbReference type="Proteomes" id="UP000315783"/>
    </source>
</evidence>
<keyword evidence="2" id="KW-1185">Reference proteome</keyword>
<dbReference type="Proteomes" id="UP000315783">
    <property type="component" value="Unassembled WGS sequence"/>
</dbReference>
<protein>
    <submittedName>
        <fullName evidence="1">Uncharacterized protein</fullName>
    </submittedName>
</protein>
<organism evidence="1 2">
    <name type="scientific">Cordyceps javanica</name>
    <dbReference type="NCBI Taxonomy" id="43265"/>
    <lineage>
        <taxon>Eukaryota</taxon>
        <taxon>Fungi</taxon>
        <taxon>Dikarya</taxon>
        <taxon>Ascomycota</taxon>
        <taxon>Pezizomycotina</taxon>
        <taxon>Sordariomycetes</taxon>
        <taxon>Hypocreomycetidae</taxon>
        <taxon>Hypocreales</taxon>
        <taxon>Cordycipitaceae</taxon>
        <taxon>Cordyceps</taxon>
    </lineage>
</organism>
<sequence>MEGGVSFGMKLAIVASSFSNTLVGEKRKRKAQPKTPCLFGRNSGPTTNYTMKSSFAWFQARIEAMLRCLEKANYNTLC</sequence>